<dbReference type="InterPro" id="IPR011004">
    <property type="entry name" value="Trimer_LpxA-like_sf"/>
</dbReference>
<keyword evidence="1 4" id="KW-0808">Transferase</keyword>
<evidence type="ECO:0000256" key="3">
    <source>
        <dbReference type="SAM" id="Phobius"/>
    </source>
</evidence>
<name>A0A2A9HDG7_TEPT2</name>
<proteinExistence type="predicted"/>
<dbReference type="Proteomes" id="UP000223071">
    <property type="component" value="Unassembled WGS sequence"/>
</dbReference>
<keyword evidence="2" id="KW-0677">Repeat</keyword>
<dbReference type="EMBL" id="PDJQ01000001">
    <property type="protein sequence ID" value="PFG72849.1"/>
    <property type="molecule type" value="Genomic_DNA"/>
</dbReference>
<accession>A0A2A9HDG7</accession>
<dbReference type="InterPro" id="IPR001451">
    <property type="entry name" value="Hexapep"/>
</dbReference>
<dbReference type="PROSITE" id="PS00101">
    <property type="entry name" value="HEXAPEP_TRANSFERASES"/>
    <property type="match status" value="1"/>
</dbReference>
<evidence type="ECO:0000256" key="1">
    <source>
        <dbReference type="ARBA" id="ARBA00022679"/>
    </source>
</evidence>
<dbReference type="Gene3D" id="2.160.10.10">
    <property type="entry name" value="Hexapeptide repeat proteins"/>
    <property type="match status" value="1"/>
</dbReference>
<dbReference type="PANTHER" id="PTHR42811">
    <property type="entry name" value="SERINE ACETYLTRANSFERASE"/>
    <property type="match status" value="1"/>
</dbReference>
<gene>
    <name evidence="4" type="ORF">A9A59_0040</name>
</gene>
<comment type="caution">
    <text evidence="4">The sequence shown here is derived from an EMBL/GenBank/DDBJ whole genome shotgun (WGS) entry which is preliminary data.</text>
</comment>
<organism evidence="4 5">
    <name type="scientific">Tepidiforma thermophila (strain KCTC 52669 / CGMCC 1.13589 / G233)</name>
    <dbReference type="NCBI Taxonomy" id="2761530"/>
    <lineage>
        <taxon>Bacteria</taxon>
        <taxon>Bacillati</taxon>
        <taxon>Chloroflexota</taxon>
        <taxon>Tepidiformia</taxon>
        <taxon>Tepidiformales</taxon>
        <taxon>Tepidiformaceae</taxon>
        <taxon>Tepidiforma</taxon>
    </lineage>
</organism>
<evidence type="ECO:0000313" key="5">
    <source>
        <dbReference type="Proteomes" id="UP000223071"/>
    </source>
</evidence>
<keyword evidence="3" id="KW-0812">Transmembrane</keyword>
<sequence length="211" mass="23495">MMGGRLQRIRANWRELRALLREDIELHAAWPRTFGLIRRDRPTWFTFLYLLFAIHMFPAVVLYRLQVFLYESGFPRAATAVSRLNAFLFDVTIGNHVRAGGGLLIAHGHVVLDGWTRLGKRVEINPFVTLGIGNSSRRPFELWGPEIGDDVNIGTGAKVIGRVKVGEGVKIGANAVVVSDIPPFHTAVGVPARAIPGGRRRETETWEPPRG</sequence>
<dbReference type="Pfam" id="PF00132">
    <property type="entry name" value="Hexapep"/>
    <property type="match status" value="1"/>
</dbReference>
<dbReference type="AlphaFoldDB" id="A0A2A9HDG7"/>
<keyword evidence="3" id="KW-0472">Membrane</keyword>
<protein>
    <submittedName>
        <fullName evidence="4">Serine O-acetyltransferase</fullName>
    </submittedName>
</protein>
<dbReference type="InterPro" id="IPR018357">
    <property type="entry name" value="Hexapep_transf_CS"/>
</dbReference>
<feature type="transmembrane region" description="Helical" evidence="3">
    <location>
        <begin position="44"/>
        <end position="65"/>
    </location>
</feature>
<dbReference type="SUPFAM" id="SSF51161">
    <property type="entry name" value="Trimeric LpxA-like enzymes"/>
    <property type="match status" value="1"/>
</dbReference>
<keyword evidence="3" id="KW-1133">Transmembrane helix</keyword>
<reference evidence="4 5" key="1">
    <citation type="submission" date="2017-09" db="EMBL/GenBank/DDBJ databases">
        <title>Sequencing the genomes of two abundant thermophiles in Great Basin hot springs: Thermocrinis jamiesonii and novel Chloroflexi Thermoflexus hugenholtzii.</title>
        <authorList>
            <person name="Hedlund B."/>
        </authorList>
    </citation>
    <scope>NUCLEOTIDE SEQUENCE [LARGE SCALE GENOMIC DNA]</scope>
    <source>
        <strain evidence="4 5">G233</strain>
    </source>
</reference>
<dbReference type="GO" id="GO:0016740">
    <property type="term" value="F:transferase activity"/>
    <property type="evidence" value="ECO:0007669"/>
    <property type="project" value="UniProtKB-KW"/>
</dbReference>
<keyword evidence="5" id="KW-1185">Reference proteome</keyword>
<evidence type="ECO:0000256" key="2">
    <source>
        <dbReference type="ARBA" id="ARBA00022737"/>
    </source>
</evidence>
<evidence type="ECO:0000313" key="4">
    <source>
        <dbReference type="EMBL" id="PFG72849.1"/>
    </source>
</evidence>